<evidence type="ECO:0000259" key="2">
    <source>
        <dbReference type="Pfam" id="PF01682"/>
    </source>
</evidence>
<sequence length="134" mass="14917">MRIHSLIIVLLATVQLTDGELTANELQEICPNEKPYCIKKAEQGECYGKSLKAQTLKKICRCSCDAMHHQRIQTCCKIIGKQEMNFCLPLCGYNTTIEELSSTLGFKCVSQLTTWAYCAADANDNTACCEQKGI</sequence>
<name>A0A914S4V3_PAREQ</name>
<dbReference type="Pfam" id="PF01682">
    <property type="entry name" value="DB"/>
    <property type="match status" value="1"/>
</dbReference>
<accession>A0A914S4V3</accession>
<evidence type="ECO:0000313" key="3">
    <source>
        <dbReference type="Proteomes" id="UP000887564"/>
    </source>
</evidence>
<feature type="signal peptide" evidence="1">
    <location>
        <begin position="1"/>
        <end position="19"/>
    </location>
</feature>
<feature type="domain" description="Domain of unknown function DB" evidence="2">
    <location>
        <begin position="75"/>
        <end position="133"/>
    </location>
</feature>
<dbReference type="AlphaFoldDB" id="A0A914S4V3"/>
<dbReference type="Proteomes" id="UP000887564">
    <property type="component" value="Unplaced"/>
</dbReference>
<dbReference type="WBParaSite" id="PEQ_0000928101-mRNA-1">
    <property type="protein sequence ID" value="PEQ_0000928101-mRNA-1"/>
    <property type="gene ID" value="PEQ_0000928101"/>
</dbReference>
<keyword evidence="3" id="KW-1185">Reference proteome</keyword>
<protein>
    <recommendedName>
        <fullName evidence="2">Domain of unknown function DB domain-containing protein</fullName>
    </recommendedName>
</protein>
<evidence type="ECO:0000313" key="4">
    <source>
        <dbReference type="WBParaSite" id="PEQ_0000928101-mRNA-1"/>
    </source>
</evidence>
<reference evidence="4" key="1">
    <citation type="submission" date="2022-11" db="UniProtKB">
        <authorList>
            <consortium name="WormBaseParasite"/>
        </authorList>
    </citation>
    <scope>IDENTIFICATION</scope>
</reference>
<keyword evidence="1" id="KW-0732">Signal</keyword>
<organism evidence="3 4">
    <name type="scientific">Parascaris equorum</name>
    <name type="common">Equine roundworm</name>
    <dbReference type="NCBI Taxonomy" id="6256"/>
    <lineage>
        <taxon>Eukaryota</taxon>
        <taxon>Metazoa</taxon>
        <taxon>Ecdysozoa</taxon>
        <taxon>Nematoda</taxon>
        <taxon>Chromadorea</taxon>
        <taxon>Rhabditida</taxon>
        <taxon>Spirurina</taxon>
        <taxon>Ascaridomorpha</taxon>
        <taxon>Ascaridoidea</taxon>
        <taxon>Ascarididae</taxon>
        <taxon>Parascaris</taxon>
    </lineage>
</organism>
<proteinExistence type="predicted"/>
<dbReference type="InterPro" id="IPR002602">
    <property type="entry name" value="DB"/>
</dbReference>
<feature type="chain" id="PRO_5037135503" description="Domain of unknown function DB domain-containing protein" evidence="1">
    <location>
        <begin position="20"/>
        <end position="134"/>
    </location>
</feature>
<evidence type="ECO:0000256" key="1">
    <source>
        <dbReference type="SAM" id="SignalP"/>
    </source>
</evidence>